<dbReference type="Gene3D" id="1.10.540.10">
    <property type="entry name" value="Acyl-CoA dehydrogenase/oxidase, N-terminal domain"/>
    <property type="match status" value="1"/>
</dbReference>
<dbReference type="SUPFAM" id="SSF47203">
    <property type="entry name" value="Acyl-CoA dehydrogenase C-terminal domain-like"/>
    <property type="match status" value="1"/>
</dbReference>
<gene>
    <name evidence="1" type="ORF">O9H85_04575</name>
</gene>
<dbReference type="Proteomes" id="UP001527882">
    <property type="component" value="Unassembled WGS sequence"/>
</dbReference>
<dbReference type="EMBL" id="JAQAGZ010000002">
    <property type="protein sequence ID" value="MCZ8511711.1"/>
    <property type="molecule type" value="Genomic_DNA"/>
</dbReference>
<dbReference type="SUPFAM" id="SSF56645">
    <property type="entry name" value="Acyl-CoA dehydrogenase NM domain-like"/>
    <property type="match status" value="1"/>
</dbReference>
<dbReference type="Gene3D" id="1.20.140.10">
    <property type="entry name" value="Butyryl-CoA Dehydrogenase, subunit A, domain 3"/>
    <property type="match status" value="1"/>
</dbReference>
<accession>A0ABT4Q4E6</accession>
<dbReference type="PANTHER" id="PTHR43884:SF12">
    <property type="entry name" value="ISOVALERYL-COA DEHYDROGENASE, MITOCHONDRIAL-RELATED"/>
    <property type="match status" value="1"/>
</dbReference>
<evidence type="ECO:0000313" key="1">
    <source>
        <dbReference type="EMBL" id="MCZ8511711.1"/>
    </source>
</evidence>
<comment type="caution">
    <text evidence="1">The sequence shown here is derived from an EMBL/GenBank/DDBJ whole genome shotgun (WGS) entry which is preliminary data.</text>
</comment>
<dbReference type="RefSeq" id="WP_269880104.1">
    <property type="nucleotide sequence ID" value="NZ_JAQAGZ010000002.1"/>
</dbReference>
<dbReference type="PANTHER" id="PTHR43884">
    <property type="entry name" value="ACYL-COA DEHYDROGENASE"/>
    <property type="match status" value="1"/>
</dbReference>
<evidence type="ECO:0000313" key="2">
    <source>
        <dbReference type="Proteomes" id="UP001527882"/>
    </source>
</evidence>
<reference evidence="1 2" key="1">
    <citation type="submission" date="2022-12" db="EMBL/GenBank/DDBJ databases">
        <title>Draft genome sequence of Paenibacillus sp. dW9.</title>
        <authorList>
            <person name="Choi E.-W."/>
            <person name="Kim D.-U."/>
        </authorList>
    </citation>
    <scope>NUCLEOTIDE SEQUENCE [LARGE SCALE GENOMIC DNA]</scope>
    <source>
        <strain evidence="2">dW9</strain>
    </source>
</reference>
<dbReference type="InterPro" id="IPR009100">
    <property type="entry name" value="AcylCoA_DH/oxidase_NM_dom_sf"/>
</dbReference>
<proteinExistence type="predicted"/>
<protein>
    <submittedName>
        <fullName evidence="1">Acyl-CoA/acyl-ACP dehydrogenase</fullName>
    </submittedName>
</protein>
<dbReference type="InterPro" id="IPR037069">
    <property type="entry name" value="AcylCoA_DH/ox_N_sf"/>
</dbReference>
<sequence>MLSIRNHEVKEALLQCLQKMVRTIDEDSVYPRDFIQGLGKAGFYSNDGLTSGEIAEKKLQLIEEVGSICNSTAFSIWCHVTSITYVRNGQSSYLQEKILPSLENGDLLGATGLSNPMKFYAGMESIRLKAKQTPGGYWISGTLPFVSNLGPDHWFGIIAELDATHRIMALINCNAEGLTLTERTDFMGINGSATYSCHFDDVFIPFEWILSGNADEFMKKIRAEFVLTQTGMALGLIKAAVNGMERLKNRQGEANQYLPKQPEEIKQQWETLREQAYRLAKHPSDDVMNEILRVRLNGSYLALEAANAAFLHYGGAGYVRRSDAARRLREAHFIAIVTPAVKQLEKLLKDGWGFKPNFRKVLDNYNRW</sequence>
<dbReference type="InterPro" id="IPR046373">
    <property type="entry name" value="Acyl-CoA_Oxase/DH_mid-dom_sf"/>
</dbReference>
<name>A0ABT4Q4E6_9BACL</name>
<dbReference type="Gene3D" id="2.40.110.10">
    <property type="entry name" value="Butyryl-CoA Dehydrogenase, subunit A, domain 2"/>
    <property type="match status" value="1"/>
</dbReference>
<organism evidence="1 2">
    <name type="scientific">Paenibacillus gyeongsangnamensis</name>
    <dbReference type="NCBI Taxonomy" id="3388067"/>
    <lineage>
        <taxon>Bacteria</taxon>
        <taxon>Bacillati</taxon>
        <taxon>Bacillota</taxon>
        <taxon>Bacilli</taxon>
        <taxon>Bacillales</taxon>
        <taxon>Paenibacillaceae</taxon>
        <taxon>Paenibacillus</taxon>
    </lineage>
</organism>
<keyword evidence="2" id="KW-1185">Reference proteome</keyword>
<dbReference type="InterPro" id="IPR036250">
    <property type="entry name" value="AcylCo_DH-like_C"/>
</dbReference>